<evidence type="ECO:0000256" key="1">
    <source>
        <dbReference type="SAM" id="MobiDB-lite"/>
    </source>
</evidence>
<dbReference type="Proteomes" id="UP001437256">
    <property type="component" value="Unassembled WGS sequence"/>
</dbReference>
<protein>
    <submittedName>
        <fullName evidence="2">Uncharacterized protein</fullName>
    </submittedName>
</protein>
<accession>A0ABR2ZQ64</accession>
<feature type="compositionally biased region" description="Polar residues" evidence="1">
    <location>
        <begin position="67"/>
        <end position="88"/>
    </location>
</feature>
<sequence length="108" mass="11933">MSSPLNYGQQESAAKAVMEALKLPSWHIWESEDVRTARIETTPKASSAKQAPKARLRVNQINQLVQDFSTDNSPNGKRTLISPGSSMLSPWDGHAERSMNTQSSFCLT</sequence>
<dbReference type="EMBL" id="JBBXMP010000081">
    <property type="protein sequence ID" value="KAL0063445.1"/>
    <property type="molecule type" value="Genomic_DNA"/>
</dbReference>
<feature type="compositionally biased region" description="Polar residues" evidence="1">
    <location>
        <begin position="98"/>
        <end position="108"/>
    </location>
</feature>
<feature type="region of interest" description="Disordered" evidence="1">
    <location>
        <begin position="67"/>
        <end position="108"/>
    </location>
</feature>
<reference evidence="2 3" key="1">
    <citation type="submission" date="2024-05" db="EMBL/GenBank/DDBJ databases">
        <title>A draft genome resource for the thread blight pathogen Marasmius tenuissimus strain MS-2.</title>
        <authorList>
            <person name="Yulfo-Soto G.E."/>
            <person name="Baruah I.K."/>
            <person name="Amoako-Attah I."/>
            <person name="Bukari Y."/>
            <person name="Meinhardt L.W."/>
            <person name="Bailey B.A."/>
            <person name="Cohen S.P."/>
        </authorList>
    </citation>
    <scope>NUCLEOTIDE SEQUENCE [LARGE SCALE GENOMIC DNA]</scope>
    <source>
        <strain evidence="2 3">MS-2</strain>
    </source>
</reference>
<keyword evidence="3" id="KW-1185">Reference proteome</keyword>
<proteinExistence type="predicted"/>
<evidence type="ECO:0000313" key="2">
    <source>
        <dbReference type="EMBL" id="KAL0063445.1"/>
    </source>
</evidence>
<comment type="caution">
    <text evidence="2">The sequence shown here is derived from an EMBL/GenBank/DDBJ whole genome shotgun (WGS) entry which is preliminary data.</text>
</comment>
<organism evidence="2 3">
    <name type="scientific">Marasmius tenuissimus</name>
    <dbReference type="NCBI Taxonomy" id="585030"/>
    <lineage>
        <taxon>Eukaryota</taxon>
        <taxon>Fungi</taxon>
        <taxon>Dikarya</taxon>
        <taxon>Basidiomycota</taxon>
        <taxon>Agaricomycotina</taxon>
        <taxon>Agaricomycetes</taxon>
        <taxon>Agaricomycetidae</taxon>
        <taxon>Agaricales</taxon>
        <taxon>Marasmiineae</taxon>
        <taxon>Marasmiaceae</taxon>
        <taxon>Marasmius</taxon>
    </lineage>
</organism>
<gene>
    <name evidence="2" type="ORF">AAF712_009649</name>
</gene>
<evidence type="ECO:0000313" key="3">
    <source>
        <dbReference type="Proteomes" id="UP001437256"/>
    </source>
</evidence>
<name>A0ABR2ZQ64_9AGAR</name>